<keyword evidence="2" id="KW-0863">Zinc-finger</keyword>
<feature type="region of interest" description="Disordered" evidence="4">
    <location>
        <begin position="305"/>
        <end position="371"/>
    </location>
</feature>
<sequence length="622" mass="71173">MPSRKRHVQVVDDADNPFDRDISSTMLDRLRNMWQFANLCQWIYIFGKAAKIDESIDVEEIEAECLKPDSTLLTDLALSLLKLVSSHRGLTRESIDDQLRKQYSARAPGGIFFAVGDKPCKFADLDVPTKIKILQQLTQWAMVHPERLRDKMEEQKDVEQTSWRIEPYGWDREDRTYYVLDDNRVYRLTETTPPYKQPKPAKKMRRSSKRQRILPQTDNSDVDEKEPSEESSENDFGRGSWECVAITLPQVQELLANFGKTRDQNEKILRRQLETHLVPILEKQEEGQKRKQVQRERELLNLAKMANAKRSSRIAGKMEKQKEEDRIKEEEEQRKAAQASKQREEQERFKAERERDFRTQSRQRRLQEREARRLRHQEELAQLSEDNKTASSVGRISERRLQIEIERNKQALKDLEDEDEEWVFDCVCGLHGQVDDGAHSVACEKCNVWQHSKCLDISEREADCSDFHFICDPCKQQKQAENSASKNTIKLKLHPTNGSSLRDEAIEPDEKTQSMKPPTRVTGPSKETIEKVDTEITVALSANEAPRSTPLQEQKVTATAVVPPRSTPNISDDRSAPVSSSQGHYAGAVLGASSGSIQDQKVLGALTAHSDEEVAANAAQGS</sequence>
<accession>A0A0F8A348</accession>
<feature type="compositionally biased region" description="Basic residues" evidence="4">
    <location>
        <begin position="199"/>
        <end position="212"/>
    </location>
</feature>
<keyword evidence="1" id="KW-0479">Metal-binding</keyword>
<dbReference type="GO" id="GO:0031213">
    <property type="term" value="C:RSF complex"/>
    <property type="evidence" value="ECO:0007669"/>
    <property type="project" value="InterPro"/>
</dbReference>
<feature type="compositionally biased region" description="Basic and acidic residues" evidence="4">
    <location>
        <begin position="316"/>
        <end position="371"/>
    </location>
</feature>
<evidence type="ECO:0000313" key="6">
    <source>
        <dbReference type="EMBL" id="KJZ71204.1"/>
    </source>
</evidence>
<dbReference type="OrthoDB" id="303107at2759"/>
<dbReference type="AlphaFoldDB" id="A0A0F8A348"/>
<dbReference type="GO" id="GO:0008270">
    <property type="term" value="F:zinc ion binding"/>
    <property type="evidence" value="ECO:0007669"/>
    <property type="project" value="UniProtKB-KW"/>
</dbReference>
<keyword evidence="3" id="KW-0862">Zinc</keyword>
<feature type="region of interest" description="Disordered" evidence="4">
    <location>
        <begin position="545"/>
        <end position="583"/>
    </location>
</feature>
<dbReference type="Gene3D" id="3.30.40.10">
    <property type="entry name" value="Zinc/RING finger domain, C3HC4 (zinc finger)"/>
    <property type="match status" value="1"/>
</dbReference>
<feature type="compositionally biased region" description="Basic and acidic residues" evidence="4">
    <location>
        <begin position="501"/>
        <end position="513"/>
    </location>
</feature>
<evidence type="ECO:0000256" key="3">
    <source>
        <dbReference type="ARBA" id="ARBA00022833"/>
    </source>
</evidence>
<feature type="domain" description="Zinc finger PHD-type" evidence="5">
    <location>
        <begin position="425"/>
        <end position="475"/>
    </location>
</feature>
<name>A0A0F8A348_9HYPO</name>
<dbReference type="SUPFAM" id="SSF57903">
    <property type="entry name" value="FYVE/PHD zinc finger"/>
    <property type="match status" value="1"/>
</dbReference>
<dbReference type="GO" id="GO:0006355">
    <property type="term" value="P:regulation of DNA-templated transcription"/>
    <property type="evidence" value="ECO:0007669"/>
    <property type="project" value="InterPro"/>
</dbReference>
<reference evidence="6 7" key="1">
    <citation type="journal article" date="2014" name="Genome Biol. Evol.">
        <title>Comparative genomics and transcriptomics analyses reveal divergent lifestyle features of nematode endoparasitic fungus Hirsutella minnesotensis.</title>
        <authorList>
            <person name="Lai Y."/>
            <person name="Liu K."/>
            <person name="Zhang X."/>
            <person name="Zhang X."/>
            <person name="Li K."/>
            <person name="Wang N."/>
            <person name="Shu C."/>
            <person name="Wu Y."/>
            <person name="Wang C."/>
            <person name="Bushley K.E."/>
            <person name="Xiang M."/>
            <person name="Liu X."/>
        </authorList>
    </citation>
    <scope>NUCLEOTIDE SEQUENCE [LARGE SCALE GENOMIC DNA]</scope>
    <source>
        <strain evidence="6 7">3608</strain>
    </source>
</reference>
<protein>
    <recommendedName>
        <fullName evidence="5">Zinc finger PHD-type domain-containing protein</fullName>
    </recommendedName>
</protein>
<dbReference type="InterPro" id="IPR013083">
    <property type="entry name" value="Znf_RING/FYVE/PHD"/>
</dbReference>
<organism evidence="6 7">
    <name type="scientific">Hirsutella minnesotensis 3608</name>
    <dbReference type="NCBI Taxonomy" id="1043627"/>
    <lineage>
        <taxon>Eukaryota</taxon>
        <taxon>Fungi</taxon>
        <taxon>Dikarya</taxon>
        <taxon>Ascomycota</taxon>
        <taxon>Pezizomycotina</taxon>
        <taxon>Sordariomycetes</taxon>
        <taxon>Hypocreomycetidae</taxon>
        <taxon>Hypocreales</taxon>
        <taxon>Ophiocordycipitaceae</taxon>
        <taxon>Hirsutella</taxon>
    </lineage>
</organism>
<dbReference type="InterPro" id="IPR019786">
    <property type="entry name" value="Zinc_finger_PHD-type_CS"/>
</dbReference>
<evidence type="ECO:0000256" key="2">
    <source>
        <dbReference type="ARBA" id="ARBA00022771"/>
    </source>
</evidence>
<evidence type="ECO:0000259" key="5">
    <source>
        <dbReference type="SMART" id="SM00249"/>
    </source>
</evidence>
<proteinExistence type="predicted"/>
<feature type="region of interest" description="Disordered" evidence="4">
    <location>
        <begin position="493"/>
        <end position="526"/>
    </location>
</feature>
<evidence type="ECO:0000313" key="7">
    <source>
        <dbReference type="Proteomes" id="UP000054481"/>
    </source>
</evidence>
<dbReference type="InterPro" id="IPR028938">
    <property type="entry name" value="Rsf1-like"/>
</dbReference>
<gene>
    <name evidence="6" type="ORF">HIM_09410</name>
</gene>
<evidence type="ECO:0000256" key="1">
    <source>
        <dbReference type="ARBA" id="ARBA00022723"/>
    </source>
</evidence>
<dbReference type="PROSITE" id="PS01359">
    <property type="entry name" value="ZF_PHD_1"/>
    <property type="match status" value="1"/>
</dbReference>
<dbReference type="InterPro" id="IPR011011">
    <property type="entry name" value="Znf_FYVE_PHD"/>
</dbReference>
<feature type="compositionally biased region" description="Acidic residues" evidence="4">
    <location>
        <begin position="220"/>
        <end position="233"/>
    </location>
</feature>
<dbReference type="SMART" id="SM00249">
    <property type="entry name" value="PHD"/>
    <property type="match status" value="1"/>
</dbReference>
<evidence type="ECO:0000256" key="4">
    <source>
        <dbReference type="SAM" id="MobiDB-lite"/>
    </source>
</evidence>
<feature type="region of interest" description="Disordered" evidence="4">
    <location>
        <begin position="189"/>
        <end position="237"/>
    </location>
</feature>
<dbReference type="PANTHER" id="PTHR14296:SF3">
    <property type="entry name" value="DIKAR, ISOFORM F"/>
    <property type="match status" value="1"/>
</dbReference>
<dbReference type="EMBL" id="KQ030584">
    <property type="protein sequence ID" value="KJZ71204.1"/>
    <property type="molecule type" value="Genomic_DNA"/>
</dbReference>
<dbReference type="InterPro" id="IPR001965">
    <property type="entry name" value="Znf_PHD"/>
</dbReference>
<keyword evidence="7" id="KW-1185">Reference proteome</keyword>
<dbReference type="PANTHER" id="PTHR14296">
    <property type="entry name" value="REMODELING AND SPACING FACTOR 1"/>
    <property type="match status" value="1"/>
</dbReference>
<dbReference type="Proteomes" id="UP000054481">
    <property type="component" value="Unassembled WGS sequence"/>
</dbReference>